<dbReference type="FunFam" id="3.30.160.60:FF:000290">
    <property type="entry name" value="Zinc finger protein 697 isoform X1"/>
    <property type="match status" value="1"/>
</dbReference>
<dbReference type="GO" id="GO:0005634">
    <property type="term" value="C:nucleus"/>
    <property type="evidence" value="ECO:0007669"/>
    <property type="project" value="UniProtKB-SubCell"/>
</dbReference>
<keyword evidence="4 7" id="KW-0863">Zinc-finger</keyword>
<evidence type="ECO:0000256" key="3">
    <source>
        <dbReference type="ARBA" id="ARBA00022737"/>
    </source>
</evidence>
<dbReference type="AlphaFoldDB" id="A0A8C4X070"/>
<dbReference type="Ensembl" id="ENSEBUT00000023670.1">
    <property type="protein sequence ID" value="ENSEBUP00000023094.1"/>
    <property type="gene ID" value="ENSEBUG00000014227.1"/>
</dbReference>
<dbReference type="InterPro" id="IPR036236">
    <property type="entry name" value="Znf_C2H2_sf"/>
</dbReference>
<dbReference type="GO" id="GO:0000122">
    <property type="term" value="P:negative regulation of transcription by RNA polymerase II"/>
    <property type="evidence" value="ECO:0007669"/>
    <property type="project" value="UniProtKB-ARBA"/>
</dbReference>
<feature type="region of interest" description="Disordered" evidence="8">
    <location>
        <begin position="499"/>
        <end position="529"/>
    </location>
</feature>
<dbReference type="GeneTree" id="ENSGT00940000157046"/>
<dbReference type="InterPro" id="IPR013087">
    <property type="entry name" value="Znf_C2H2_type"/>
</dbReference>
<dbReference type="FunFam" id="3.30.160.60:FF:002343">
    <property type="entry name" value="Zinc finger protein 33A"/>
    <property type="match status" value="2"/>
</dbReference>
<feature type="domain" description="C2H2-type" evidence="9">
    <location>
        <begin position="478"/>
        <end position="505"/>
    </location>
</feature>
<organism evidence="10 11">
    <name type="scientific">Eptatretus burgeri</name>
    <name type="common">Inshore hagfish</name>
    <dbReference type="NCBI Taxonomy" id="7764"/>
    <lineage>
        <taxon>Eukaryota</taxon>
        <taxon>Metazoa</taxon>
        <taxon>Chordata</taxon>
        <taxon>Craniata</taxon>
        <taxon>Vertebrata</taxon>
        <taxon>Cyclostomata</taxon>
        <taxon>Myxini</taxon>
        <taxon>Myxiniformes</taxon>
        <taxon>Myxinidae</taxon>
        <taxon>Eptatretinae</taxon>
        <taxon>Eptatretus</taxon>
    </lineage>
</organism>
<evidence type="ECO:0000313" key="10">
    <source>
        <dbReference type="Ensembl" id="ENSEBUP00000023094.1"/>
    </source>
</evidence>
<dbReference type="FunFam" id="3.30.160.60:FF:000624">
    <property type="entry name" value="zinc finger protein 697"/>
    <property type="match status" value="1"/>
</dbReference>
<feature type="domain" description="C2H2-type" evidence="9">
    <location>
        <begin position="283"/>
        <end position="309"/>
    </location>
</feature>
<evidence type="ECO:0000256" key="6">
    <source>
        <dbReference type="ARBA" id="ARBA00023242"/>
    </source>
</evidence>
<dbReference type="PROSITE" id="PS00028">
    <property type="entry name" value="ZINC_FINGER_C2H2_1"/>
    <property type="match status" value="7"/>
</dbReference>
<dbReference type="Gene3D" id="3.30.160.60">
    <property type="entry name" value="Classic Zinc Finger"/>
    <property type="match status" value="8"/>
</dbReference>
<feature type="domain" description="C2H2-type" evidence="9">
    <location>
        <begin position="394"/>
        <end position="421"/>
    </location>
</feature>
<evidence type="ECO:0000256" key="2">
    <source>
        <dbReference type="ARBA" id="ARBA00022723"/>
    </source>
</evidence>
<feature type="domain" description="C2H2-type" evidence="9">
    <location>
        <begin position="310"/>
        <end position="337"/>
    </location>
</feature>
<dbReference type="Pfam" id="PF00096">
    <property type="entry name" value="zf-C2H2"/>
    <property type="match status" value="7"/>
</dbReference>
<evidence type="ECO:0000256" key="8">
    <source>
        <dbReference type="SAM" id="MobiDB-lite"/>
    </source>
</evidence>
<dbReference type="PROSITE" id="PS50157">
    <property type="entry name" value="ZINC_FINGER_C2H2_2"/>
    <property type="match status" value="8"/>
</dbReference>
<feature type="domain" description="C2H2-type" evidence="9">
    <location>
        <begin position="338"/>
        <end position="365"/>
    </location>
</feature>
<evidence type="ECO:0000256" key="7">
    <source>
        <dbReference type="PROSITE-ProRule" id="PRU00042"/>
    </source>
</evidence>
<name>A0A8C4X070_EPTBU</name>
<dbReference type="GO" id="GO:0000981">
    <property type="term" value="F:DNA-binding transcription factor activity, RNA polymerase II-specific"/>
    <property type="evidence" value="ECO:0007669"/>
    <property type="project" value="TreeGrafter"/>
</dbReference>
<keyword evidence="3" id="KW-0677">Repeat</keyword>
<dbReference type="FunFam" id="3.30.160.60:FF:000912">
    <property type="entry name" value="Zinc finger protein 660"/>
    <property type="match status" value="1"/>
</dbReference>
<dbReference type="GO" id="GO:0008270">
    <property type="term" value="F:zinc ion binding"/>
    <property type="evidence" value="ECO:0007669"/>
    <property type="project" value="UniProtKB-KW"/>
</dbReference>
<evidence type="ECO:0000256" key="1">
    <source>
        <dbReference type="ARBA" id="ARBA00004123"/>
    </source>
</evidence>
<evidence type="ECO:0000259" key="9">
    <source>
        <dbReference type="PROSITE" id="PS50157"/>
    </source>
</evidence>
<dbReference type="FunFam" id="3.30.160.60:FF:000630">
    <property type="entry name" value="Zinc finger protein 180"/>
    <property type="match status" value="1"/>
</dbReference>
<keyword evidence="6" id="KW-0539">Nucleus</keyword>
<reference evidence="10" key="1">
    <citation type="submission" date="2025-08" db="UniProtKB">
        <authorList>
            <consortium name="Ensembl"/>
        </authorList>
    </citation>
    <scope>IDENTIFICATION</scope>
</reference>
<keyword evidence="11" id="KW-1185">Reference proteome</keyword>
<dbReference type="Proteomes" id="UP000694388">
    <property type="component" value="Unplaced"/>
</dbReference>
<keyword evidence="2" id="KW-0479">Metal-binding</keyword>
<dbReference type="SMART" id="SM00355">
    <property type="entry name" value="ZnF_C2H2"/>
    <property type="match status" value="8"/>
</dbReference>
<proteinExistence type="predicted"/>
<protein>
    <recommendedName>
        <fullName evidence="9">C2H2-type domain-containing protein</fullName>
    </recommendedName>
</protein>
<dbReference type="PANTHER" id="PTHR24381:SF393">
    <property type="entry name" value="CHROMATIN-LINKED ADAPTOR FOR MSL PROTEINS, ISOFORM B"/>
    <property type="match status" value="1"/>
</dbReference>
<feature type="domain" description="C2H2-type" evidence="9">
    <location>
        <begin position="366"/>
        <end position="393"/>
    </location>
</feature>
<dbReference type="GO" id="GO:0000977">
    <property type="term" value="F:RNA polymerase II transcription regulatory region sequence-specific DNA binding"/>
    <property type="evidence" value="ECO:0007669"/>
    <property type="project" value="TreeGrafter"/>
</dbReference>
<dbReference type="SUPFAM" id="SSF57667">
    <property type="entry name" value="beta-beta-alpha zinc fingers"/>
    <property type="match status" value="4"/>
</dbReference>
<keyword evidence="5" id="KW-0862">Zinc</keyword>
<feature type="domain" description="C2H2-type" evidence="9">
    <location>
        <begin position="450"/>
        <end position="477"/>
    </location>
</feature>
<evidence type="ECO:0000256" key="5">
    <source>
        <dbReference type="ARBA" id="ARBA00022833"/>
    </source>
</evidence>
<feature type="domain" description="C2H2-type" evidence="9">
    <location>
        <begin position="422"/>
        <end position="449"/>
    </location>
</feature>
<dbReference type="FunFam" id="3.30.160.60:FF:003017">
    <property type="entry name" value="Si:cabz01054396.2"/>
    <property type="match status" value="1"/>
</dbReference>
<accession>A0A8C4X070</accession>
<evidence type="ECO:0000313" key="11">
    <source>
        <dbReference type="Proteomes" id="UP000694388"/>
    </source>
</evidence>
<evidence type="ECO:0000256" key="4">
    <source>
        <dbReference type="ARBA" id="ARBA00022771"/>
    </source>
</evidence>
<dbReference type="PANTHER" id="PTHR24381">
    <property type="entry name" value="ZINC FINGER PROTEIN"/>
    <property type="match status" value="1"/>
</dbReference>
<comment type="subcellular location">
    <subcellularLocation>
        <location evidence="1">Nucleus</location>
    </subcellularLocation>
</comment>
<sequence length="529" mass="60066">MGSSNSLQNPALIGTNRVCCPFFTYALCPWQVIGEMDNFLEWLQSQGLRAESAQAVINILGIENRNILRACTDSDALRTELLSLAKEKFKFAMYADFCKFVESFLKPQVVQLAGSSLLGSLFLNLENVVRELSSFCRNFIGFKNVQLENIPGFRENSFSDVCNLHDQDDGLTPESGDVYPGNVESRRHNGSSVSETLRCAPAKEHSDVHFTNGSPVCSATEQSRSPVGQIRSRSSLSVKMLSIFNFQSQEEDSKYKCTSVKNGTKINIKLNKRKKVIDRQMYYKCNTCSADFTSTNIKIHMRTHRGERPPKCSVCDEGFSEKGSLKMHMRFHTGEHPYKCSICDKGFSVKGNLNRHMRVHKGERPHKCSICDKGFSEKCNLKMHMRIHTGEHPHKCSFCDKGFSGKGDLNKHMRIHTGERPYKCSICDKGFCQKGTLNCHQRIHTGERPYKCSICGKGFSLKGHLNRHMRIHSGERPNKCSTCGNGFSEKDHLKQHMRIHTGERTKNPHKKNRQKYTNEKTKHSFNTPE</sequence>
<dbReference type="GO" id="GO:0045595">
    <property type="term" value="P:regulation of cell differentiation"/>
    <property type="evidence" value="ECO:0007669"/>
    <property type="project" value="UniProtKB-ARBA"/>
</dbReference>
<reference evidence="10" key="2">
    <citation type="submission" date="2025-09" db="UniProtKB">
        <authorList>
            <consortium name="Ensembl"/>
        </authorList>
    </citation>
    <scope>IDENTIFICATION</scope>
</reference>